<sequence length="393" mass="44433">MRARKRILVLTPRYPYPVIGGDRLRIYEICRQLAQRHELTLLSLCETREEMDAALPTDGIFTRIERFHLPKWRSFLNVMSALPTRVPLQVAYYRSTAFRQRILQLLPEFDCCLAHLIRTGHYVRQARIPTILEMTDAISMNYQRARSLSKARHLRASIYAVEASRLLEYEREVMNEFDLVTLVADTDRDFLLNGTHRAHVLVCSNGVNLDAMPFQDRRQSEPVIVFIGNMASVQNLDACTYFAERVMPVIRKSIDCRFRIIGRISGKHAARLRSYPDTEVCANVGDVAAAVGQARAGVAPIRVGAGIQNKILEYMALGLPVVSSSIGLEGLAAHPGRDILLADTPEQYAAQFSKLWNDQTLASQIGRAGFDYARENHSWPAKLAPLIERIETL</sequence>
<dbReference type="RefSeq" id="WP_203168280.1">
    <property type="nucleotide sequence ID" value="NZ_JAEVLS010000003.1"/>
</dbReference>
<protein>
    <submittedName>
        <fullName evidence="1">Glycosyltransferase</fullName>
    </submittedName>
</protein>
<comment type="caution">
    <text evidence="1">The sequence shown here is derived from an EMBL/GenBank/DDBJ whole genome shotgun (WGS) entry which is preliminary data.</text>
</comment>
<dbReference type="Proteomes" id="UP000661077">
    <property type="component" value="Unassembled WGS sequence"/>
</dbReference>
<evidence type="ECO:0000313" key="2">
    <source>
        <dbReference type="Proteomes" id="UP000661077"/>
    </source>
</evidence>
<dbReference type="PANTHER" id="PTHR12526">
    <property type="entry name" value="GLYCOSYLTRANSFERASE"/>
    <property type="match status" value="1"/>
</dbReference>
<dbReference type="PANTHER" id="PTHR12526:SF600">
    <property type="entry name" value="GLYCOSYL TRANSFERASE GROUP 1"/>
    <property type="match status" value="1"/>
</dbReference>
<accession>A0ABS1WYX1</accession>
<dbReference type="SUPFAM" id="SSF53756">
    <property type="entry name" value="UDP-Glycosyltransferase/glycogen phosphorylase"/>
    <property type="match status" value="1"/>
</dbReference>
<keyword evidence="2" id="KW-1185">Reference proteome</keyword>
<name>A0ABS1WYX1_9GAMM</name>
<organism evidence="1 2">
    <name type="scientific">Steroidobacter gossypii</name>
    <dbReference type="NCBI Taxonomy" id="2805490"/>
    <lineage>
        <taxon>Bacteria</taxon>
        <taxon>Pseudomonadati</taxon>
        <taxon>Pseudomonadota</taxon>
        <taxon>Gammaproteobacteria</taxon>
        <taxon>Steroidobacterales</taxon>
        <taxon>Steroidobacteraceae</taxon>
        <taxon>Steroidobacter</taxon>
    </lineage>
</organism>
<gene>
    <name evidence="1" type="ORF">JM946_15645</name>
</gene>
<reference evidence="1 2" key="1">
    <citation type="journal article" date="2021" name="Int. J. Syst. Evol. Microbiol.">
        <title>Steroidobacter gossypii sp. nov., isolated from soil of cotton cropping field.</title>
        <authorList>
            <person name="Huang R."/>
            <person name="Yang S."/>
            <person name="Zhen C."/>
            <person name="Liu W."/>
        </authorList>
    </citation>
    <scope>NUCLEOTIDE SEQUENCE [LARGE SCALE GENOMIC DNA]</scope>
    <source>
        <strain evidence="1 2">S1-65</strain>
    </source>
</reference>
<evidence type="ECO:0000313" key="1">
    <source>
        <dbReference type="EMBL" id="MBM0106168.1"/>
    </source>
</evidence>
<dbReference type="Pfam" id="PF13692">
    <property type="entry name" value="Glyco_trans_1_4"/>
    <property type="match status" value="1"/>
</dbReference>
<dbReference type="Gene3D" id="3.40.50.2000">
    <property type="entry name" value="Glycogen Phosphorylase B"/>
    <property type="match status" value="2"/>
</dbReference>
<proteinExistence type="predicted"/>
<dbReference type="EMBL" id="JAEVLS010000003">
    <property type="protein sequence ID" value="MBM0106168.1"/>
    <property type="molecule type" value="Genomic_DNA"/>
</dbReference>
<dbReference type="CDD" id="cd03801">
    <property type="entry name" value="GT4_PimA-like"/>
    <property type="match status" value="1"/>
</dbReference>